<reference evidence="2" key="1">
    <citation type="journal article" date="2009" name="Rice">
        <title>De Novo Next Generation Sequencing of Plant Genomes.</title>
        <authorList>
            <person name="Rounsley S."/>
            <person name="Marri P.R."/>
            <person name="Yu Y."/>
            <person name="He R."/>
            <person name="Sisneros N."/>
            <person name="Goicoechea J.L."/>
            <person name="Lee S.J."/>
            <person name="Angelova A."/>
            <person name="Kudrna D."/>
            <person name="Luo M."/>
            <person name="Affourtit J."/>
            <person name="Desany B."/>
            <person name="Knight J."/>
            <person name="Niazi F."/>
            <person name="Egholm M."/>
            <person name="Wing R.A."/>
        </authorList>
    </citation>
    <scope>NUCLEOTIDE SEQUENCE [LARGE SCALE GENOMIC DNA]</scope>
    <source>
        <strain evidence="2">cv. IRGC 105608</strain>
    </source>
</reference>
<accession>A0A0D3F3Y8</accession>
<keyword evidence="1" id="KW-0732">Signal</keyword>
<dbReference type="EnsemblPlants" id="OBART02G13240.1">
    <property type="protein sequence ID" value="OBART02G13240.1"/>
    <property type="gene ID" value="OBART02G13240"/>
</dbReference>
<dbReference type="Proteomes" id="UP000026960">
    <property type="component" value="Chromosome 2"/>
</dbReference>
<protein>
    <submittedName>
        <fullName evidence="2">Uncharacterized protein</fullName>
    </submittedName>
</protein>
<dbReference type="STRING" id="65489.A0A0D3F3Y8"/>
<proteinExistence type="predicted"/>
<evidence type="ECO:0000313" key="2">
    <source>
        <dbReference type="EnsemblPlants" id="OBART02G13240.1"/>
    </source>
</evidence>
<dbReference type="Gramene" id="OBART02G13240.1">
    <property type="protein sequence ID" value="OBART02G13240.1"/>
    <property type="gene ID" value="OBART02G13240"/>
</dbReference>
<sequence length="77" mass="8342">MKRRWRRRCRWWWRWEAVGTTAVGIDGAVVGSGSDYGGDEACRLENSIRLLSPTLAASLVHGVISGAAAAGRTDLAL</sequence>
<name>A0A0D3F3Y8_9ORYZ</name>
<evidence type="ECO:0000256" key="1">
    <source>
        <dbReference type="SAM" id="SignalP"/>
    </source>
</evidence>
<feature type="signal peptide" evidence="1">
    <location>
        <begin position="1"/>
        <end position="27"/>
    </location>
</feature>
<dbReference type="HOGENOM" id="CLU_2642002_0_0_1"/>
<organism evidence="2">
    <name type="scientific">Oryza barthii</name>
    <dbReference type="NCBI Taxonomy" id="65489"/>
    <lineage>
        <taxon>Eukaryota</taxon>
        <taxon>Viridiplantae</taxon>
        <taxon>Streptophyta</taxon>
        <taxon>Embryophyta</taxon>
        <taxon>Tracheophyta</taxon>
        <taxon>Spermatophyta</taxon>
        <taxon>Magnoliopsida</taxon>
        <taxon>Liliopsida</taxon>
        <taxon>Poales</taxon>
        <taxon>Poaceae</taxon>
        <taxon>BOP clade</taxon>
        <taxon>Oryzoideae</taxon>
        <taxon>Oryzeae</taxon>
        <taxon>Oryzinae</taxon>
        <taxon>Oryza</taxon>
    </lineage>
</organism>
<dbReference type="AlphaFoldDB" id="A0A0D3F3Y8"/>
<evidence type="ECO:0000313" key="3">
    <source>
        <dbReference type="Proteomes" id="UP000026960"/>
    </source>
</evidence>
<feature type="chain" id="PRO_5002261835" evidence="1">
    <location>
        <begin position="28"/>
        <end position="77"/>
    </location>
</feature>
<reference evidence="2" key="2">
    <citation type="submission" date="2015-03" db="UniProtKB">
        <authorList>
            <consortium name="EnsemblPlants"/>
        </authorList>
    </citation>
    <scope>IDENTIFICATION</scope>
</reference>
<dbReference type="PaxDb" id="65489-OBART02G13240.1"/>
<keyword evidence="3" id="KW-1185">Reference proteome</keyword>